<evidence type="ECO:0000313" key="3">
    <source>
        <dbReference type="RefSeq" id="XP_021865957.1"/>
    </source>
</evidence>
<dbReference type="Proteomes" id="UP000813463">
    <property type="component" value="Chromosome 3"/>
</dbReference>
<dbReference type="AlphaFoldDB" id="A0A9R0JDQ2"/>
<dbReference type="PANTHER" id="PTHR13060:SF0">
    <property type="entry name" value="PROTEIN ECDYSONELESS HOMOLOG"/>
    <property type="match status" value="1"/>
</dbReference>
<dbReference type="KEGG" id="soe:110804662"/>
<feature type="compositionally biased region" description="Basic and acidic residues" evidence="1">
    <location>
        <begin position="433"/>
        <end position="442"/>
    </location>
</feature>
<dbReference type="OrthoDB" id="27237at2759"/>
<sequence length="661" mass="75425">MEESHPHFENFDDPFSTKHSRLPDDTVFYSIYPDFSLSSTSSAAVSDHLQSLHLQILTTLSPLTADYIWQHEPFSLSLSAADELPHLHGKLRYGDNLDDEWFVVFLLFHLSLSFPSLSIRVWDSDGEFLLIEAAFHLPRWINPENSANRVFIRKNEVHIIPKKKFPSLPSLKDALKLLTEHSELTRASDSVQSAIKGRISDYPERARRNVHRVRVRVPVSVAQVLRHEPCLISLAVEGFYDRDIDTMKYAANMEKFLPKGREEELVLVSLKTSRAMYAQLLQQKFQAPKCYPMPPMPPRTDQTTYMEAELGMKIACGFEMMYQHRKREGKEGKGSTWEAFRESLERSGYFQGLLPGSKEHKRLMEKAEEYYTKSSLHYKASEMLSAPVKRIDEILSSSHSPEDFKDQEVPLSDNDSWLYGGEEELKSVLEERQREMENYEQRQKRKQKGKDKVNDDDSSNQNKNDFDLGDVAKSMKSFVQKVSSYQGAEVPEDRDLTDVEFDMDRFMKELESATRAPGGKDGGSDVDAEEGSSSDMDFDESEEEDESDMEESEEHSEDKQKNFMNAYTEVLNEELKSTTLKKSFVRATDQSPKEDKGAPNVTEEDMDEELTPVDVDLNLVKSLLESFSSQQGLPGPASNLLGLMGKQLPHDDAGEGKGKDR</sequence>
<reference evidence="2" key="1">
    <citation type="journal article" date="2021" name="Nat. Commun.">
        <title>Genomic analyses provide insights into spinach domestication and the genetic basis of agronomic traits.</title>
        <authorList>
            <person name="Cai X."/>
            <person name="Sun X."/>
            <person name="Xu C."/>
            <person name="Sun H."/>
            <person name="Wang X."/>
            <person name="Ge C."/>
            <person name="Zhang Z."/>
            <person name="Wang Q."/>
            <person name="Fei Z."/>
            <person name="Jiao C."/>
            <person name="Wang Q."/>
        </authorList>
    </citation>
    <scope>NUCLEOTIDE SEQUENCE [LARGE SCALE GENOMIC DNA]</scope>
    <source>
        <strain evidence="2">cv. Varoflay</strain>
    </source>
</reference>
<dbReference type="PANTHER" id="PTHR13060">
    <property type="entry name" value="SGT1 PROTEIN HSGT1 SUPPRESSOR OF GCR2"/>
    <property type="match status" value="1"/>
</dbReference>
<organism evidence="2 3">
    <name type="scientific">Spinacia oleracea</name>
    <name type="common">Spinach</name>
    <dbReference type="NCBI Taxonomy" id="3562"/>
    <lineage>
        <taxon>Eukaryota</taxon>
        <taxon>Viridiplantae</taxon>
        <taxon>Streptophyta</taxon>
        <taxon>Embryophyta</taxon>
        <taxon>Tracheophyta</taxon>
        <taxon>Spermatophyta</taxon>
        <taxon>Magnoliopsida</taxon>
        <taxon>eudicotyledons</taxon>
        <taxon>Gunneridae</taxon>
        <taxon>Pentapetalae</taxon>
        <taxon>Caryophyllales</taxon>
        <taxon>Chenopodiaceae</taxon>
        <taxon>Chenopodioideae</taxon>
        <taxon>Anserineae</taxon>
        <taxon>Spinacia</taxon>
    </lineage>
</organism>
<keyword evidence="2" id="KW-1185">Reference proteome</keyword>
<accession>A0A9R0JDQ2</accession>
<feature type="region of interest" description="Disordered" evidence="1">
    <location>
        <begin position="433"/>
        <end position="469"/>
    </location>
</feature>
<dbReference type="InterPro" id="IPR010770">
    <property type="entry name" value="Ecd"/>
</dbReference>
<feature type="compositionally biased region" description="Acidic residues" evidence="1">
    <location>
        <begin position="524"/>
        <end position="555"/>
    </location>
</feature>
<feature type="compositionally biased region" description="Basic and acidic residues" evidence="1">
    <location>
        <begin position="648"/>
        <end position="661"/>
    </location>
</feature>
<protein>
    <submittedName>
        <fullName evidence="3">Protein ecdysoneless homolog</fullName>
    </submittedName>
</protein>
<name>A0A9R0JDQ2_SPIOL</name>
<dbReference type="RefSeq" id="XP_021865957.1">
    <property type="nucleotide sequence ID" value="XM_022010265.2"/>
</dbReference>
<reference evidence="3" key="2">
    <citation type="submission" date="2025-08" db="UniProtKB">
        <authorList>
            <consortium name="RefSeq"/>
        </authorList>
    </citation>
    <scope>IDENTIFICATION</scope>
    <source>
        <tissue evidence="3">Leaf</tissue>
    </source>
</reference>
<feature type="region of interest" description="Disordered" evidence="1">
    <location>
        <begin position="629"/>
        <end position="661"/>
    </location>
</feature>
<evidence type="ECO:0000313" key="2">
    <source>
        <dbReference type="Proteomes" id="UP000813463"/>
    </source>
</evidence>
<dbReference type="Pfam" id="PF07093">
    <property type="entry name" value="SGT1"/>
    <property type="match status" value="1"/>
</dbReference>
<proteinExistence type="predicted"/>
<gene>
    <name evidence="3" type="primary">LOC110804662</name>
</gene>
<dbReference type="GO" id="GO:0005634">
    <property type="term" value="C:nucleus"/>
    <property type="evidence" value="ECO:0000318"/>
    <property type="project" value="GO_Central"/>
</dbReference>
<evidence type="ECO:0000256" key="1">
    <source>
        <dbReference type="SAM" id="MobiDB-lite"/>
    </source>
</evidence>
<feature type="region of interest" description="Disordered" evidence="1">
    <location>
        <begin position="508"/>
        <end position="610"/>
    </location>
</feature>
<dbReference type="GeneID" id="110804662"/>